<gene>
    <name evidence="1" type="ORF">S03H2_53081</name>
</gene>
<organism evidence="1">
    <name type="scientific">marine sediment metagenome</name>
    <dbReference type="NCBI Taxonomy" id="412755"/>
    <lineage>
        <taxon>unclassified sequences</taxon>
        <taxon>metagenomes</taxon>
        <taxon>ecological metagenomes</taxon>
    </lineage>
</organism>
<feature type="non-terminal residue" evidence="1">
    <location>
        <position position="1"/>
    </location>
</feature>
<name>X1HNX9_9ZZZZ</name>
<comment type="caution">
    <text evidence="1">The sequence shown here is derived from an EMBL/GenBank/DDBJ whole genome shotgun (WGS) entry which is preliminary data.</text>
</comment>
<accession>X1HNX9</accession>
<dbReference type="EMBL" id="BARU01033766">
    <property type="protein sequence ID" value="GAH71197.1"/>
    <property type="molecule type" value="Genomic_DNA"/>
</dbReference>
<evidence type="ECO:0000313" key="1">
    <source>
        <dbReference type="EMBL" id="GAH71197.1"/>
    </source>
</evidence>
<dbReference type="AlphaFoldDB" id="X1HNX9"/>
<reference evidence="1" key="1">
    <citation type="journal article" date="2014" name="Front. Microbiol.">
        <title>High frequency of phylogenetically diverse reductive dehalogenase-homologous genes in deep subseafloor sedimentary metagenomes.</title>
        <authorList>
            <person name="Kawai M."/>
            <person name="Futagami T."/>
            <person name="Toyoda A."/>
            <person name="Takaki Y."/>
            <person name="Nishi S."/>
            <person name="Hori S."/>
            <person name="Arai W."/>
            <person name="Tsubouchi T."/>
            <person name="Morono Y."/>
            <person name="Uchiyama I."/>
            <person name="Ito T."/>
            <person name="Fujiyama A."/>
            <person name="Inagaki F."/>
            <person name="Takami H."/>
        </authorList>
    </citation>
    <scope>NUCLEOTIDE SEQUENCE</scope>
    <source>
        <strain evidence="1">Expedition CK06-06</strain>
    </source>
</reference>
<proteinExistence type="predicted"/>
<sequence length="44" mass="4619">TSTKTPTTVARDEPEARPKSMVEVAIATSKWLEAPIMAAGAAFS</sequence>
<protein>
    <submittedName>
        <fullName evidence="1">Uncharacterized protein</fullName>
    </submittedName>
</protein>